<feature type="region of interest" description="Disordered" evidence="1">
    <location>
        <begin position="36"/>
        <end position="123"/>
    </location>
</feature>
<dbReference type="Proteomes" id="UP000887565">
    <property type="component" value="Unplaced"/>
</dbReference>
<accession>A0A915KVP0</accession>
<dbReference type="AlphaFoldDB" id="A0A915KVP0"/>
<sequence>MGYIKPLHCDTEIQRCMEALKNLLKAVFKVPLLPPPLMDMEPATSSSTLLPPTATSQPPRAPTSATTTTATHTISLPPKAPTSVQSTAPAQPQFVITTRPVLGVAPPTSSAQRLEPCLPSEAT</sequence>
<keyword evidence="2" id="KW-1185">Reference proteome</keyword>
<name>A0A915KVP0_ROMCU</name>
<organism evidence="2 3">
    <name type="scientific">Romanomermis culicivorax</name>
    <name type="common">Nematode worm</name>
    <dbReference type="NCBI Taxonomy" id="13658"/>
    <lineage>
        <taxon>Eukaryota</taxon>
        <taxon>Metazoa</taxon>
        <taxon>Ecdysozoa</taxon>
        <taxon>Nematoda</taxon>
        <taxon>Enoplea</taxon>
        <taxon>Dorylaimia</taxon>
        <taxon>Mermithida</taxon>
        <taxon>Mermithoidea</taxon>
        <taxon>Mermithidae</taxon>
        <taxon>Romanomermis</taxon>
    </lineage>
</organism>
<dbReference type="WBParaSite" id="nRc.2.0.1.t42865-RA">
    <property type="protein sequence ID" value="nRc.2.0.1.t42865-RA"/>
    <property type="gene ID" value="nRc.2.0.1.g42865"/>
</dbReference>
<evidence type="ECO:0000313" key="2">
    <source>
        <dbReference type="Proteomes" id="UP000887565"/>
    </source>
</evidence>
<proteinExistence type="predicted"/>
<feature type="compositionally biased region" description="Low complexity" evidence="1">
    <location>
        <begin position="42"/>
        <end position="77"/>
    </location>
</feature>
<evidence type="ECO:0000256" key="1">
    <source>
        <dbReference type="SAM" id="MobiDB-lite"/>
    </source>
</evidence>
<evidence type="ECO:0000313" key="3">
    <source>
        <dbReference type="WBParaSite" id="nRc.2.0.1.t42865-RA"/>
    </source>
</evidence>
<protein>
    <submittedName>
        <fullName evidence="3">Uncharacterized protein</fullName>
    </submittedName>
</protein>
<feature type="compositionally biased region" description="Polar residues" evidence="1">
    <location>
        <begin position="82"/>
        <end position="96"/>
    </location>
</feature>
<reference evidence="3" key="1">
    <citation type="submission" date="2022-11" db="UniProtKB">
        <authorList>
            <consortium name="WormBaseParasite"/>
        </authorList>
    </citation>
    <scope>IDENTIFICATION</scope>
</reference>